<gene>
    <name evidence="9 13" type="primary">mutS</name>
    <name evidence="13" type="ORF">ACFOMG_00725</name>
</gene>
<dbReference type="EMBL" id="JBHRYB010000001">
    <property type="protein sequence ID" value="MFC3678633.1"/>
    <property type="molecule type" value="Genomic_DNA"/>
</dbReference>
<feature type="domain" description="DNA mismatch repair proteins mutS family" evidence="12">
    <location>
        <begin position="689"/>
        <end position="705"/>
    </location>
</feature>
<feature type="compositionally biased region" description="Polar residues" evidence="11">
    <location>
        <begin position="809"/>
        <end position="826"/>
    </location>
</feature>
<keyword evidence="3 9" id="KW-0547">Nucleotide-binding</keyword>
<feature type="region of interest" description="Disordered" evidence="11">
    <location>
        <begin position="798"/>
        <end position="837"/>
    </location>
</feature>
<dbReference type="SUPFAM" id="SSF52540">
    <property type="entry name" value="P-loop containing nucleoside triphosphate hydrolases"/>
    <property type="match status" value="1"/>
</dbReference>
<evidence type="ECO:0000256" key="1">
    <source>
        <dbReference type="ARBA" id="ARBA00006271"/>
    </source>
</evidence>
<evidence type="ECO:0000256" key="6">
    <source>
        <dbReference type="ARBA" id="ARBA00023125"/>
    </source>
</evidence>
<dbReference type="Pfam" id="PF05190">
    <property type="entry name" value="MutS_IV"/>
    <property type="match status" value="1"/>
</dbReference>
<organism evidence="13 14">
    <name type="scientific">Bacterioplanoides pacificum</name>
    <dbReference type="NCBI Taxonomy" id="1171596"/>
    <lineage>
        <taxon>Bacteria</taxon>
        <taxon>Pseudomonadati</taxon>
        <taxon>Pseudomonadota</taxon>
        <taxon>Gammaproteobacteria</taxon>
        <taxon>Oceanospirillales</taxon>
        <taxon>Oceanospirillaceae</taxon>
        <taxon>Bacterioplanoides</taxon>
    </lineage>
</organism>
<proteinExistence type="inferred from homology"/>
<feature type="binding site" evidence="9">
    <location>
        <begin position="615"/>
        <end position="622"/>
    </location>
    <ligand>
        <name>ATP</name>
        <dbReference type="ChEBI" id="CHEBI:30616"/>
    </ligand>
</feature>
<dbReference type="SUPFAM" id="SSF48334">
    <property type="entry name" value="DNA repair protein MutS, domain III"/>
    <property type="match status" value="1"/>
</dbReference>
<name>A0ABV7VM91_9GAMM</name>
<keyword evidence="6 9" id="KW-0238">DNA-binding</keyword>
<dbReference type="Gene3D" id="6.10.140.430">
    <property type="match status" value="1"/>
</dbReference>
<dbReference type="InterPro" id="IPR005748">
    <property type="entry name" value="DNA_mismatch_repair_MutS"/>
</dbReference>
<dbReference type="Gene3D" id="3.40.50.300">
    <property type="entry name" value="P-loop containing nucleotide triphosphate hydrolases"/>
    <property type="match status" value="1"/>
</dbReference>
<dbReference type="SMART" id="SM00533">
    <property type="entry name" value="MUTSd"/>
    <property type="match status" value="1"/>
</dbReference>
<evidence type="ECO:0000256" key="2">
    <source>
        <dbReference type="ARBA" id="ARBA00021982"/>
    </source>
</evidence>
<evidence type="ECO:0000256" key="7">
    <source>
        <dbReference type="ARBA" id="ARBA00023204"/>
    </source>
</evidence>
<dbReference type="Gene3D" id="3.30.420.110">
    <property type="entry name" value="MutS, connector domain"/>
    <property type="match status" value="1"/>
</dbReference>
<dbReference type="InterPro" id="IPR007860">
    <property type="entry name" value="DNA_mmatch_repair_MutS_con_dom"/>
</dbReference>
<dbReference type="SMART" id="SM00534">
    <property type="entry name" value="MUTSac"/>
    <property type="match status" value="1"/>
</dbReference>
<dbReference type="PROSITE" id="PS00486">
    <property type="entry name" value="DNA_MISMATCH_REPAIR_2"/>
    <property type="match status" value="1"/>
</dbReference>
<dbReference type="InterPro" id="IPR017261">
    <property type="entry name" value="DNA_mismatch_repair_MutS/MSH"/>
</dbReference>
<dbReference type="Gene3D" id="1.10.1420.10">
    <property type="match status" value="2"/>
</dbReference>
<comment type="function">
    <text evidence="8 9">This protein is involved in the repair of mismatches in DNA. It is possible that it carries out the mismatch recognition step. This protein has a weak ATPase activity.</text>
</comment>
<dbReference type="InterPro" id="IPR036678">
    <property type="entry name" value="MutS_con_dom_sf"/>
</dbReference>
<dbReference type="NCBIfam" id="TIGR01070">
    <property type="entry name" value="mutS1"/>
    <property type="match status" value="1"/>
</dbReference>
<dbReference type="NCBIfam" id="NF003810">
    <property type="entry name" value="PRK05399.1"/>
    <property type="match status" value="1"/>
</dbReference>
<evidence type="ECO:0000256" key="10">
    <source>
        <dbReference type="RuleBase" id="RU003756"/>
    </source>
</evidence>
<evidence type="ECO:0000259" key="12">
    <source>
        <dbReference type="PROSITE" id="PS00486"/>
    </source>
</evidence>
<dbReference type="PANTHER" id="PTHR11361:SF34">
    <property type="entry name" value="DNA MISMATCH REPAIR PROTEIN MSH1, MITOCHONDRIAL"/>
    <property type="match status" value="1"/>
</dbReference>
<evidence type="ECO:0000256" key="5">
    <source>
        <dbReference type="ARBA" id="ARBA00022840"/>
    </source>
</evidence>
<dbReference type="Proteomes" id="UP001595722">
    <property type="component" value="Unassembled WGS sequence"/>
</dbReference>
<dbReference type="SUPFAM" id="SSF55271">
    <property type="entry name" value="DNA repair protein MutS, domain I"/>
    <property type="match status" value="1"/>
</dbReference>
<evidence type="ECO:0000256" key="8">
    <source>
        <dbReference type="ARBA" id="ARBA00024647"/>
    </source>
</evidence>
<dbReference type="Pfam" id="PF00488">
    <property type="entry name" value="MutS_V"/>
    <property type="match status" value="1"/>
</dbReference>
<dbReference type="InterPro" id="IPR045076">
    <property type="entry name" value="MutS"/>
</dbReference>
<keyword evidence="4 9" id="KW-0227">DNA damage</keyword>
<evidence type="ECO:0000313" key="13">
    <source>
        <dbReference type="EMBL" id="MFC3678633.1"/>
    </source>
</evidence>
<protein>
    <recommendedName>
        <fullName evidence="2 9">DNA mismatch repair protein MutS</fullName>
    </recommendedName>
</protein>
<comment type="caution">
    <text evidence="13">The sequence shown here is derived from an EMBL/GenBank/DDBJ whole genome shotgun (WGS) entry which is preliminary data.</text>
</comment>
<dbReference type="InterPro" id="IPR007695">
    <property type="entry name" value="DNA_mismatch_repair_MutS-lik_N"/>
</dbReference>
<evidence type="ECO:0000256" key="9">
    <source>
        <dbReference type="HAMAP-Rule" id="MF_00096"/>
    </source>
</evidence>
<dbReference type="InterPro" id="IPR000432">
    <property type="entry name" value="DNA_mismatch_repair_MutS_C"/>
</dbReference>
<dbReference type="PIRSF" id="PIRSF037677">
    <property type="entry name" value="DNA_mis_repair_Msh6"/>
    <property type="match status" value="1"/>
</dbReference>
<evidence type="ECO:0000256" key="4">
    <source>
        <dbReference type="ARBA" id="ARBA00022763"/>
    </source>
</evidence>
<dbReference type="Gene3D" id="3.40.1170.10">
    <property type="entry name" value="DNA repair protein MutS, domain I"/>
    <property type="match status" value="1"/>
</dbReference>
<dbReference type="SUPFAM" id="SSF53150">
    <property type="entry name" value="DNA repair protein MutS, domain II"/>
    <property type="match status" value="1"/>
</dbReference>
<dbReference type="InterPro" id="IPR007861">
    <property type="entry name" value="DNA_mismatch_repair_MutS_clamp"/>
</dbReference>
<dbReference type="HAMAP" id="MF_00096">
    <property type="entry name" value="MutS"/>
    <property type="match status" value="1"/>
</dbReference>
<evidence type="ECO:0000256" key="3">
    <source>
        <dbReference type="ARBA" id="ARBA00022741"/>
    </source>
</evidence>
<dbReference type="PANTHER" id="PTHR11361">
    <property type="entry name" value="DNA MISMATCH REPAIR PROTEIN MUTS FAMILY MEMBER"/>
    <property type="match status" value="1"/>
</dbReference>
<sequence>MAAQPSKHTPMMQQYLRIKADFPDTILFYRMGDFYELFYDDAKKAAQLLDITLTARGKSGDGQPIPMAGVPFHASENYVAKLVKQGVSVAIAEQIGDPATSKGPVERKVVRVLTPGTLTDEALLDERSDNLLVALCSDQQRHGLAVLEISSGRFSVLEVDGEESLLAEVERLRPAELLLNEENSYPQAIAERTGSKRMSPWHFESDTALRLLTQQLKTRDLRGFGCEGMHTAIRAAGALLHYAQDTQRNSLPHIRSLMVEQPDDAIIIDPASRRNLEIDINQKGDDQYTLAWIMDKTATAMGSRLLKRWLNRPIRDIQQLQQRQSFIAQLISHYSAEELNKLLKQVGDIERILSRVALGSARPRDLARLRDAFSVLPDIRQQLAQLDTPLASKLHERIQEFPQWVSRLQQAIIDNPPVVVRDGGVIATGYDDELDELRGLSENAGDFLIKLEESEKQRTGLNTLKVGYNRVHGYYIEISKAQSDQAPTEYIRRQTLKNAERFITPELKEFEDKALSAKSRALSREKMLYEALVRELGEDLVALQVSAAGLSELDVLTNLAERAETLRFVAPQLVTDSVLHIQQGRHPVVENLITDPFVANDTQLDPQQRIQIITGPNMGGKSTYMRQVAVITLLAYIGSYVPAEAATLGPIDRIFTRMGSADDVAGGRSTFMVEMTETANILHNATASSLVLMDEVGRGTSTFDGLSLAWAAAAELADQINAFTLFATHYFEMTALPEHHANATNVHLKATEHDDKIIFLHSVEHGPASQSYGLQVAQLAGVPTSVINQARAQLQQLEQQAPAEAISPATATSAGQTPEPLTSEQPISEPGSAAQPLQADMFSAMPSAAENRLRELNPDDLTPRQALEALYQLQELL</sequence>
<evidence type="ECO:0000256" key="11">
    <source>
        <dbReference type="SAM" id="MobiDB-lite"/>
    </source>
</evidence>
<dbReference type="InterPro" id="IPR036187">
    <property type="entry name" value="DNA_mismatch_repair_MutS_sf"/>
</dbReference>
<dbReference type="Pfam" id="PF05188">
    <property type="entry name" value="MutS_II"/>
    <property type="match status" value="1"/>
</dbReference>
<dbReference type="InterPro" id="IPR007696">
    <property type="entry name" value="DNA_mismatch_repair_MutS_core"/>
</dbReference>
<dbReference type="Pfam" id="PF05192">
    <property type="entry name" value="MutS_III"/>
    <property type="match status" value="1"/>
</dbReference>
<dbReference type="InterPro" id="IPR027417">
    <property type="entry name" value="P-loop_NTPase"/>
</dbReference>
<accession>A0ABV7VM91</accession>
<keyword evidence="14" id="KW-1185">Reference proteome</keyword>
<keyword evidence="7 9" id="KW-0234">DNA repair</keyword>
<evidence type="ECO:0000313" key="14">
    <source>
        <dbReference type="Proteomes" id="UP001595722"/>
    </source>
</evidence>
<dbReference type="InterPro" id="IPR016151">
    <property type="entry name" value="DNA_mismatch_repair_MutS_N"/>
</dbReference>
<dbReference type="RefSeq" id="WP_376864183.1">
    <property type="nucleotide sequence ID" value="NZ_JBHRYB010000001.1"/>
</dbReference>
<comment type="similarity">
    <text evidence="1 9 10">Belongs to the DNA mismatch repair MutS family.</text>
</comment>
<reference evidence="14" key="1">
    <citation type="journal article" date="2019" name="Int. J. Syst. Evol. Microbiol.">
        <title>The Global Catalogue of Microorganisms (GCM) 10K type strain sequencing project: providing services to taxonomists for standard genome sequencing and annotation.</title>
        <authorList>
            <consortium name="The Broad Institute Genomics Platform"/>
            <consortium name="The Broad Institute Genome Sequencing Center for Infectious Disease"/>
            <person name="Wu L."/>
            <person name="Ma J."/>
        </authorList>
    </citation>
    <scope>NUCLEOTIDE SEQUENCE [LARGE SCALE GENOMIC DNA]</scope>
    <source>
        <strain evidence="14">KCTC 42424</strain>
    </source>
</reference>
<keyword evidence="5 9" id="KW-0067">ATP-binding</keyword>
<dbReference type="Pfam" id="PF01624">
    <property type="entry name" value="MutS_I"/>
    <property type="match status" value="1"/>
</dbReference>